<dbReference type="Gene3D" id="2.70.70.10">
    <property type="entry name" value="Glucose Permease (Domain IIA)"/>
    <property type="match status" value="1"/>
</dbReference>
<dbReference type="AlphaFoldDB" id="N0E358"/>
<dbReference type="InterPro" id="IPR050570">
    <property type="entry name" value="Cell_wall_metabolism_enzyme"/>
</dbReference>
<comment type="caution">
    <text evidence="3">The sequence shown here is derived from an EMBL/GenBank/DDBJ whole genome shotgun (WGS) entry which is preliminary data.</text>
</comment>
<reference evidence="3 4" key="1">
    <citation type="journal article" date="2013" name="ISME J.">
        <title>A metabolic model for members of the genus Tetrasphaera involved in enhanced biological phosphorus removal.</title>
        <authorList>
            <person name="Kristiansen R."/>
            <person name="Nguyen H.T.T."/>
            <person name="Saunders A.M."/>
            <person name="Nielsen J.L."/>
            <person name="Wimmer R."/>
            <person name="Le V.Q."/>
            <person name="McIlroy S.J."/>
            <person name="Petrovski S."/>
            <person name="Seviour R.J."/>
            <person name="Calteau A."/>
            <person name="Nielsen K.L."/>
            <person name="Nielsen P.H."/>
        </authorList>
    </citation>
    <scope>NUCLEOTIDE SEQUENCE [LARGE SCALE GENOMIC DNA]</scope>
    <source>
        <strain evidence="3 4">Lp2</strain>
    </source>
</reference>
<feature type="domain" description="M23ase beta-sheet core" evidence="2">
    <location>
        <begin position="19"/>
        <end position="116"/>
    </location>
</feature>
<organism evidence="3 4">
    <name type="scientific">Phycicoccus elongatus Lp2</name>
    <dbReference type="NCBI Taxonomy" id="1193181"/>
    <lineage>
        <taxon>Bacteria</taxon>
        <taxon>Bacillati</taxon>
        <taxon>Actinomycetota</taxon>
        <taxon>Actinomycetes</taxon>
        <taxon>Micrococcales</taxon>
        <taxon>Intrasporangiaceae</taxon>
        <taxon>Phycicoccus</taxon>
    </lineage>
</organism>
<keyword evidence="3" id="KW-0378">Hydrolase</keyword>
<gene>
    <name evidence="3" type="ORF">BN10_1500001</name>
</gene>
<dbReference type="PANTHER" id="PTHR21666">
    <property type="entry name" value="PEPTIDASE-RELATED"/>
    <property type="match status" value="1"/>
</dbReference>
<name>N0E358_9MICO</name>
<dbReference type="eggNOG" id="COG0739">
    <property type="taxonomic scope" value="Bacteria"/>
</dbReference>
<dbReference type="SUPFAM" id="SSF51261">
    <property type="entry name" value="Duplicated hybrid motif"/>
    <property type="match status" value="1"/>
</dbReference>
<protein>
    <submittedName>
        <fullName evidence="3">Uncharacterized metalloprotease yebA</fullName>
        <ecNumber evidence="3">3.4.24.-</ecNumber>
    </submittedName>
</protein>
<dbReference type="HOGENOM" id="CLU_029425_16_1_11"/>
<keyword evidence="3" id="KW-0645">Protease</keyword>
<dbReference type="Pfam" id="PF01551">
    <property type="entry name" value="Peptidase_M23"/>
    <property type="match status" value="1"/>
</dbReference>
<dbReference type="GO" id="GO:0004222">
    <property type="term" value="F:metalloendopeptidase activity"/>
    <property type="evidence" value="ECO:0007669"/>
    <property type="project" value="TreeGrafter"/>
</dbReference>
<dbReference type="PANTHER" id="PTHR21666:SF289">
    <property type="entry name" value="L-ALA--D-GLU ENDOPEPTIDASE"/>
    <property type="match status" value="1"/>
</dbReference>
<keyword evidence="1" id="KW-0732">Signal</keyword>
<evidence type="ECO:0000259" key="2">
    <source>
        <dbReference type="Pfam" id="PF01551"/>
    </source>
</evidence>
<proteinExistence type="predicted"/>
<dbReference type="GO" id="GO:0006508">
    <property type="term" value="P:proteolysis"/>
    <property type="evidence" value="ECO:0007669"/>
    <property type="project" value="UniProtKB-KW"/>
</dbReference>
<evidence type="ECO:0000313" key="3">
    <source>
        <dbReference type="EMBL" id="CCH69329.1"/>
    </source>
</evidence>
<accession>N0E358</accession>
<sequence length="120" mass="12803">MVTSEFGYRIHPITGTRRLHAGIDIATPCGQPIVAALDGEIISAGWGGGYGNRVVIDHGIQRGVPVATSYNHMQRIAVSGGRVTRGQVIGYEGTTGFSTGCHLHFETYVNGDPVNPRGWL</sequence>
<dbReference type="CDD" id="cd12797">
    <property type="entry name" value="M23_peptidase"/>
    <property type="match status" value="1"/>
</dbReference>
<dbReference type="InterPro" id="IPR016047">
    <property type="entry name" value="M23ase_b-sheet_dom"/>
</dbReference>
<dbReference type="EMBL" id="CAIZ01000058">
    <property type="protein sequence ID" value="CCH69329.1"/>
    <property type="molecule type" value="Genomic_DNA"/>
</dbReference>
<dbReference type="InterPro" id="IPR011055">
    <property type="entry name" value="Dup_hybrid_motif"/>
</dbReference>
<keyword evidence="4" id="KW-1185">Reference proteome</keyword>
<keyword evidence="3" id="KW-0482">Metalloprotease</keyword>
<dbReference type="Proteomes" id="UP000013167">
    <property type="component" value="Unassembled WGS sequence"/>
</dbReference>
<dbReference type="EC" id="3.4.24.-" evidence="3"/>
<evidence type="ECO:0000313" key="4">
    <source>
        <dbReference type="Proteomes" id="UP000013167"/>
    </source>
</evidence>
<dbReference type="STRING" id="1193181.BN10_1500001"/>
<evidence type="ECO:0000256" key="1">
    <source>
        <dbReference type="ARBA" id="ARBA00022729"/>
    </source>
</evidence>